<protein>
    <submittedName>
        <fullName evidence="1">Uncharacterized protein</fullName>
    </submittedName>
</protein>
<evidence type="ECO:0000313" key="2">
    <source>
        <dbReference type="Proteomes" id="UP000242450"/>
    </source>
</evidence>
<feature type="non-terminal residue" evidence="1">
    <location>
        <position position="1"/>
    </location>
</feature>
<comment type="caution">
    <text evidence="1">The sequence shown here is derived from an EMBL/GenBank/DDBJ whole genome shotgun (WGS) entry which is preliminary data.</text>
</comment>
<organism evidence="1 2">
    <name type="scientific">Cervus elaphus hippelaphus</name>
    <name type="common">European red deer</name>
    <dbReference type="NCBI Taxonomy" id="46360"/>
    <lineage>
        <taxon>Eukaryota</taxon>
        <taxon>Metazoa</taxon>
        <taxon>Chordata</taxon>
        <taxon>Craniata</taxon>
        <taxon>Vertebrata</taxon>
        <taxon>Euteleostomi</taxon>
        <taxon>Mammalia</taxon>
        <taxon>Eutheria</taxon>
        <taxon>Laurasiatheria</taxon>
        <taxon>Artiodactyla</taxon>
        <taxon>Ruminantia</taxon>
        <taxon>Pecora</taxon>
        <taxon>Cervidae</taxon>
        <taxon>Cervinae</taxon>
        <taxon>Cervus</taxon>
    </lineage>
</organism>
<dbReference type="EMBL" id="MKHE01000031">
    <property type="protein sequence ID" value="OWK00511.1"/>
    <property type="molecule type" value="Genomic_DNA"/>
</dbReference>
<reference evidence="1 2" key="1">
    <citation type="journal article" date="2018" name="Mol. Genet. Genomics">
        <title>The red deer Cervus elaphus genome CerEla1.0: sequencing, annotating, genes, and chromosomes.</title>
        <authorList>
            <person name="Bana N.A."/>
            <person name="Nyiri A."/>
            <person name="Nagy J."/>
            <person name="Frank K."/>
            <person name="Nagy T."/>
            <person name="Steger V."/>
            <person name="Schiller M."/>
            <person name="Lakatos P."/>
            <person name="Sugar L."/>
            <person name="Horn P."/>
            <person name="Barta E."/>
            <person name="Orosz L."/>
        </authorList>
    </citation>
    <scope>NUCLEOTIDE SEQUENCE [LARGE SCALE GENOMIC DNA]</scope>
    <source>
        <strain evidence="1">Hungarian</strain>
    </source>
</reference>
<feature type="non-terminal residue" evidence="1">
    <location>
        <position position="202"/>
    </location>
</feature>
<evidence type="ECO:0000313" key="1">
    <source>
        <dbReference type="EMBL" id="OWK00511.1"/>
    </source>
</evidence>
<proteinExistence type="predicted"/>
<accession>A0A212C3C8</accession>
<dbReference type="AlphaFoldDB" id="A0A212C3C8"/>
<keyword evidence="2" id="KW-1185">Reference proteome</keyword>
<dbReference type="Proteomes" id="UP000242450">
    <property type="component" value="Chromosome 31"/>
</dbReference>
<name>A0A212C3C8_CEREH</name>
<gene>
    <name evidence="1" type="ORF">Celaphus_00019469</name>
</gene>
<sequence length="202" mass="22656">FRGERCQSGIEECAGNFCHHWALYEKGHVSYHCDCTQGVRPEENTAYHPRNLSIPFPTLQPFHVALGTLLTEIRLKDLLHQSILNSVSLALSLCTDMEKQWTSKPNRDILHDTQVADLEPGPAKKPPEERLSHSYSAWESLAEGQSHSFFSSESSTEIHWIGGQVFLCQIHKNFPVIGKPLYSLDPNATDTGYYPGGYDIGS</sequence>